<dbReference type="PROSITE" id="PS51257">
    <property type="entry name" value="PROKAR_LIPOPROTEIN"/>
    <property type="match status" value="1"/>
</dbReference>
<accession>A0ABX9Q3M9</accession>
<evidence type="ECO:0000313" key="2">
    <source>
        <dbReference type="Proteomes" id="UP000278907"/>
    </source>
</evidence>
<dbReference type="InterPro" id="IPR036182">
    <property type="entry name" value="PCuAC_sf"/>
</dbReference>
<reference evidence="1 2" key="1">
    <citation type="submission" date="2018-09" db="EMBL/GenBank/DDBJ databases">
        <authorList>
            <person name="Livingstone P.G."/>
            <person name="Whitworth D.E."/>
        </authorList>
    </citation>
    <scope>NUCLEOTIDE SEQUENCE [LARGE SCALE GENOMIC DNA]</scope>
    <source>
        <strain evidence="1 2">CA031B</strain>
    </source>
</reference>
<dbReference type="SUPFAM" id="SSF110087">
    <property type="entry name" value="DR1885-like metal-binding protein"/>
    <property type="match status" value="1"/>
</dbReference>
<dbReference type="InterPro" id="IPR058248">
    <property type="entry name" value="Lxx211020-like"/>
</dbReference>
<dbReference type="Proteomes" id="UP000278907">
    <property type="component" value="Unassembled WGS sequence"/>
</dbReference>
<proteinExistence type="predicted"/>
<sequence length="145" mass="14831">MKTGLLIPAIVMMAACHHPATLSVDKAWVRLSPVTDAPASAYFVLKGGAKDETLTGIAAPDAARAEMHENISHAGIESMDTLKLVAVRAGGAVPFALGGKHVMLFGLKPGIKAGSTTPLIFSFASGQKITVNAKVMPPGSSAPAD</sequence>
<dbReference type="RefSeq" id="WP_120631084.1">
    <property type="nucleotide sequence ID" value="NZ_RAWI01000851.1"/>
</dbReference>
<comment type="caution">
    <text evidence="1">The sequence shown here is derived from an EMBL/GenBank/DDBJ whole genome shotgun (WGS) entry which is preliminary data.</text>
</comment>
<evidence type="ECO:0000313" key="1">
    <source>
        <dbReference type="EMBL" id="RKH86945.1"/>
    </source>
</evidence>
<dbReference type="Gene3D" id="2.60.40.1890">
    <property type="entry name" value="PCu(A)C copper chaperone"/>
    <property type="match status" value="1"/>
</dbReference>
<keyword evidence="2" id="KW-1185">Reference proteome</keyword>
<name>A0ABX9Q3M9_9BACT</name>
<dbReference type="Pfam" id="PF04314">
    <property type="entry name" value="PCuAC"/>
    <property type="match status" value="1"/>
</dbReference>
<dbReference type="PANTHER" id="PTHR36302:SF1">
    <property type="entry name" value="COPPER CHAPERONE PCU(A)C"/>
    <property type="match status" value="1"/>
</dbReference>
<protein>
    <submittedName>
        <fullName evidence="1">Copper chaperone PCu(A)C</fullName>
    </submittedName>
</protein>
<dbReference type="InterPro" id="IPR007410">
    <property type="entry name" value="LpqE-like"/>
</dbReference>
<dbReference type="EMBL" id="RAWI01000851">
    <property type="protein sequence ID" value="RKH86945.1"/>
    <property type="molecule type" value="Genomic_DNA"/>
</dbReference>
<dbReference type="PANTHER" id="PTHR36302">
    <property type="entry name" value="BLR7088 PROTEIN"/>
    <property type="match status" value="1"/>
</dbReference>
<gene>
    <name evidence="1" type="ORF">D7Y13_42140</name>
</gene>
<organism evidence="1 2">
    <name type="scientific">Corallococcus praedator</name>
    <dbReference type="NCBI Taxonomy" id="2316724"/>
    <lineage>
        <taxon>Bacteria</taxon>
        <taxon>Pseudomonadati</taxon>
        <taxon>Myxococcota</taxon>
        <taxon>Myxococcia</taxon>
        <taxon>Myxococcales</taxon>
        <taxon>Cystobacterineae</taxon>
        <taxon>Myxococcaceae</taxon>
        <taxon>Corallococcus</taxon>
    </lineage>
</organism>